<evidence type="ECO:0000313" key="4">
    <source>
        <dbReference type="Proteomes" id="UP001271007"/>
    </source>
</evidence>
<dbReference type="InterPro" id="IPR003703">
    <property type="entry name" value="Acyl_CoA_thio"/>
</dbReference>
<dbReference type="Proteomes" id="UP001271007">
    <property type="component" value="Unassembled WGS sequence"/>
</dbReference>
<protein>
    <submittedName>
        <fullName evidence="3">Acyl-CoA thioesterase</fullName>
        <ecNumber evidence="3">3.1.2.2</ecNumber>
    </submittedName>
</protein>
<dbReference type="InterPro" id="IPR029069">
    <property type="entry name" value="HotDog_dom_sf"/>
</dbReference>
<dbReference type="EMBL" id="JAWDJX010000020">
    <property type="protein sequence ID" value="KAK3052584.1"/>
    <property type="molecule type" value="Genomic_DNA"/>
</dbReference>
<dbReference type="Gene3D" id="3.10.129.10">
    <property type="entry name" value="Hotdog Thioesterase"/>
    <property type="match status" value="2"/>
</dbReference>
<gene>
    <name evidence="3" type="primary">TES1_2</name>
    <name evidence="3" type="ORF">LTR09_006439</name>
</gene>
<dbReference type="Pfam" id="PF20789">
    <property type="entry name" value="4HBT_3C"/>
    <property type="match status" value="1"/>
</dbReference>
<dbReference type="GO" id="GO:0005782">
    <property type="term" value="C:peroxisomal matrix"/>
    <property type="evidence" value="ECO:0007669"/>
    <property type="project" value="UniProtKB-SubCell"/>
</dbReference>
<evidence type="ECO:0000313" key="3">
    <source>
        <dbReference type="EMBL" id="KAK3052584.1"/>
    </source>
</evidence>
<dbReference type="CDD" id="cd03444">
    <property type="entry name" value="Thioesterase_II_repeat1"/>
    <property type="match status" value="1"/>
</dbReference>
<dbReference type="GO" id="GO:0009062">
    <property type="term" value="P:fatty acid catabolic process"/>
    <property type="evidence" value="ECO:0007669"/>
    <property type="project" value="TreeGrafter"/>
</dbReference>
<comment type="caution">
    <text evidence="3">The sequence shown here is derived from an EMBL/GenBank/DDBJ whole genome shotgun (WGS) entry which is preliminary data.</text>
</comment>
<evidence type="ECO:0000259" key="2">
    <source>
        <dbReference type="Pfam" id="PF20789"/>
    </source>
</evidence>
<dbReference type="SUPFAM" id="SSF54637">
    <property type="entry name" value="Thioesterase/thiol ester dehydrase-isomerase"/>
    <property type="match status" value="2"/>
</dbReference>
<keyword evidence="4" id="KW-1185">Reference proteome</keyword>
<name>A0AAJ0DM96_9PEZI</name>
<reference evidence="3" key="1">
    <citation type="submission" date="2023-04" db="EMBL/GenBank/DDBJ databases">
        <title>Black Yeasts Isolated from many extreme environments.</title>
        <authorList>
            <person name="Coleine C."/>
            <person name="Stajich J.E."/>
            <person name="Selbmann L."/>
        </authorList>
    </citation>
    <scope>NUCLEOTIDE SEQUENCE</scope>
    <source>
        <strain evidence="3">CCFEE 5312</strain>
    </source>
</reference>
<evidence type="ECO:0000259" key="1">
    <source>
        <dbReference type="Pfam" id="PF13622"/>
    </source>
</evidence>
<keyword evidence="3" id="KW-0378">Hydrolase</keyword>
<dbReference type="EC" id="3.1.2.2" evidence="3"/>
<dbReference type="Pfam" id="PF13622">
    <property type="entry name" value="4HBT_3"/>
    <property type="match status" value="1"/>
</dbReference>
<dbReference type="InterPro" id="IPR049450">
    <property type="entry name" value="ACOT8-like_C"/>
</dbReference>
<feature type="domain" description="Acyl-CoA thioesterase-like C-terminal" evidence="2">
    <location>
        <begin position="145"/>
        <end position="247"/>
    </location>
</feature>
<dbReference type="PANTHER" id="PTHR11066">
    <property type="entry name" value="ACYL-COA THIOESTERASE"/>
    <property type="match status" value="1"/>
</dbReference>
<proteinExistence type="predicted"/>
<sequence length="305" mass="32989">MASAAAAAYETVGSDFAIDTLHTFFVAGPKHDQVLQLKVQLLNDGGRFLTRVVTVEQSGKPVVHVTCSFVRTSAMTGPSMTHSVQRTGTETIEAITLDDLEVGANTQGPVMKYQRLSLTPTHSPLSSKLYTSAATLSPPLLSSSTRIQALGIIALSDYHVLGAPPAVHGISVGQPGINDYSRTPTTNHFSLFTSLNHTIRFHLHEGFRADELCYVEVNSPWTSKRRAEVQSRIFTGDGRLVASCVQGSYYVLKEGKRGFQASMASDNLDVEWMASSLDFTGVQPLALVPPGPGSTQYSERFLSKL</sequence>
<dbReference type="InterPro" id="IPR049449">
    <property type="entry name" value="TesB_ACOT8-like_N"/>
</dbReference>
<accession>A0AAJ0DM96</accession>
<dbReference type="AlphaFoldDB" id="A0AAJ0DM96"/>
<dbReference type="GO" id="GO:0047617">
    <property type="term" value="F:fatty acyl-CoA hydrolase activity"/>
    <property type="evidence" value="ECO:0007669"/>
    <property type="project" value="InterPro"/>
</dbReference>
<dbReference type="PANTHER" id="PTHR11066:SF34">
    <property type="entry name" value="ACYL-COENZYME A THIOESTERASE 8"/>
    <property type="match status" value="1"/>
</dbReference>
<feature type="domain" description="Acyl-CoA thioesterase-like N-terminal HotDog" evidence="1">
    <location>
        <begin position="1"/>
        <end position="69"/>
    </location>
</feature>
<dbReference type="GO" id="GO:0006637">
    <property type="term" value="P:acyl-CoA metabolic process"/>
    <property type="evidence" value="ECO:0007669"/>
    <property type="project" value="InterPro"/>
</dbReference>
<organism evidence="3 4">
    <name type="scientific">Extremus antarcticus</name>
    <dbReference type="NCBI Taxonomy" id="702011"/>
    <lineage>
        <taxon>Eukaryota</taxon>
        <taxon>Fungi</taxon>
        <taxon>Dikarya</taxon>
        <taxon>Ascomycota</taxon>
        <taxon>Pezizomycotina</taxon>
        <taxon>Dothideomycetes</taxon>
        <taxon>Dothideomycetidae</taxon>
        <taxon>Mycosphaerellales</taxon>
        <taxon>Extremaceae</taxon>
        <taxon>Extremus</taxon>
    </lineage>
</organism>